<dbReference type="InterPro" id="IPR036890">
    <property type="entry name" value="HATPase_C_sf"/>
</dbReference>
<keyword evidence="5" id="KW-0597">Phosphoprotein</keyword>
<dbReference type="InterPro" id="IPR005467">
    <property type="entry name" value="His_kinase_dom"/>
</dbReference>
<proteinExistence type="predicted"/>
<feature type="domain" description="Histidine kinase" evidence="12">
    <location>
        <begin position="491"/>
        <end position="711"/>
    </location>
</feature>
<organism evidence="14 15">
    <name type="scientific">Pyxidicoccus parkwayensis</name>
    <dbReference type="NCBI Taxonomy" id="2813578"/>
    <lineage>
        <taxon>Bacteria</taxon>
        <taxon>Pseudomonadati</taxon>
        <taxon>Myxococcota</taxon>
        <taxon>Myxococcia</taxon>
        <taxon>Myxococcales</taxon>
        <taxon>Cystobacterineae</taxon>
        <taxon>Myxococcaceae</taxon>
        <taxon>Pyxidicoccus</taxon>
    </lineage>
</organism>
<keyword evidence="8" id="KW-0418">Kinase</keyword>
<keyword evidence="9 11" id="KW-1133">Transmembrane helix</keyword>
<feature type="transmembrane region" description="Helical" evidence="11">
    <location>
        <begin position="25"/>
        <end position="45"/>
    </location>
</feature>
<evidence type="ECO:0000256" key="11">
    <source>
        <dbReference type="SAM" id="Phobius"/>
    </source>
</evidence>
<feature type="transmembrane region" description="Helical" evidence="11">
    <location>
        <begin position="204"/>
        <end position="221"/>
    </location>
</feature>
<evidence type="ECO:0000256" key="3">
    <source>
        <dbReference type="ARBA" id="ARBA00012438"/>
    </source>
</evidence>
<feature type="transmembrane region" description="Helical" evidence="11">
    <location>
        <begin position="170"/>
        <end position="192"/>
    </location>
</feature>
<evidence type="ECO:0000256" key="9">
    <source>
        <dbReference type="ARBA" id="ARBA00022989"/>
    </source>
</evidence>
<dbReference type="SUPFAM" id="SSF47384">
    <property type="entry name" value="Homodimeric domain of signal transducing histidine kinase"/>
    <property type="match status" value="1"/>
</dbReference>
<accession>A0ABX7P8G1</accession>
<dbReference type="SMART" id="SM00387">
    <property type="entry name" value="HATPase_c"/>
    <property type="match status" value="1"/>
</dbReference>
<keyword evidence="10 11" id="KW-0472">Membrane</keyword>
<evidence type="ECO:0000256" key="6">
    <source>
        <dbReference type="ARBA" id="ARBA00022679"/>
    </source>
</evidence>
<evidence type="ECO:0000313" key="15">
    <source>
        <dbReference type="Proteomes" id="UP000662747"/>
    </source>
</evidence>
<evidence type="ECO:0000256" key="10">
    <source>
        <dbReference type="ARBA" id="ARBA00023136"/>
    </source>
</evidence>
<dbReference type="PANTHER" id="PTHR43047:SF72">
    <property type="entry name" value="OSMOSENSING HISTIDINE PROTEIN KINASE SLN1"/>
    <property type="match status" value="1"/>
</dbReference>
<evidence type="ECO:0000259" key="13">
    <source>
        <dbReference type="PROSITE" id="PS50112"/>
    </source>
</evidence>
<gene>
    <name evidence="14" type="ORF">JY651_17980</name>
</gene>
<protein>
    <recommendedName>
        <fullName evidence="3">histidine kinase</fullName>
        <ecNumber evidence="3">2.7.13.3</ecNumber>
    </recommendedName>
</protein>
<dbReference type="EMBL" id="CP071090">
    <property type="protein sequence ID" value="QSQ26700.1"/>
    <property type="molecule type" value="Genomic_DNA"/>
</dbReference>
<feature type="transmembrane region" description="Helical" evidence="11">
    <location>
        <begin position="127"/>
        <end position="150"/>
    </location>
</feature>
<keyword evidence="7 11" id="KW-0812">Transmembrane</keyword>
<sequence>MGAQARPGASAPNPPRSEWRHVRTTGLLVLENLAIAGGYVLLGWLGHRLTLGNRLPLIWPAAGFALAMLLVRGCSRWPAILLGALLVSSSSQEPLSALLMGAARTLAAVAGVQLIRRWPGMTRWPSSVRGVAGFMVIAGFVYPALASVMPDVSPLSNGNSASAPLSLCEMWAWFAANSAGTLVVTPAILSLALPTRVLPRRSRWEAALLGLLYAIACYSSFEFARRSEMGDLLGYTVTPPMLWAALRFGSRGAALNNVIRATLIIAFSVVALPKEGLTAAFIQLQARLMVLSSVLLFLGAAVEERHLARAGLEQEREGLERRVAERTRELAHSLSLLHSSLESTADGLFVVDRQGRITAMNRRFAGLWGMTDSIAESGDAARVLAFASGQVVDPEAFRSRVEELYAHPAQESEDEIELKSGRILERFSQPQRLGDAIIGRVWSFRDVTERRRAETERDRSLVEERQAREAMEQSYQEVQKALGLRDEFLAIAAHELKTPLTSMKAQIQHLERLVADNPTGSLPASRVGAVVAAASRQLRRFQALGDQLLDITRLTVGRLELRYEPLDFREFVAEQLAHQAVAAARAGSELRFESTGPVLGEWDRLRLEQIVGPLLSNAIKFGAGHPIAVRLEALGGRARFQVVDRGIGIAPEDQERIFQRLERAVDSRHYGGLGLGLWIVRQSAEALGGVVQVESAPGKGSRFTVELPLTHRPNGAVWTEGGGWREAEEGR</sequence>
<dbReference type="InterPro" id="IPR036097">
    <property type="entry name" value="HisK_dim/P_sf"/>
</dbReference>
<name>A0ABX7P8G1_9BACT</name>
<dbReference type="InterPro" id="IPR004358">
    <property type="entry name" value="Sig_transdc_His_kin-like_C"/>
</dbReference>
<evidence type="ECO:0000259" key="12">
    <source>
        <dbReference type="PROSITE" id="PS50109"/>
    </source>
</evidence>
<dbReference type="SUPFAM" id="SSF55874">
    <property type="entry name" value="ATPase domain of HSP90 chaperone/DNA topoisomerase II/histidine kinase"/>
    <property type="match status" value="1"/>
</dbReference>
<evidence type="ECO:0000256" key="5">
    <source>
        <dbReference type="ARBA" id="ARBA00022553"/>
    </source>
</evidence>
<dbReference type="PRINTS" id="PR00344">
    <property type="entry name" value="BCTRLSENSOR"/>
</dbReference>
<dbReference type="Proteomes" id="UP000662747">
    <property type="component" value="Chromosome"/>
</dbReference>
<dbReference type="SUPFAM" id="SSF55785">
    <property type="entry name" value="PYP-like sensor domain (PAS domain)"/>
    <property type="match status" value="1"/>
</dbReference>
<reference evidence="14 15" key="1">
    <citation type="submission" date="2021-02" db="EMBL/GenBank/DDBJ databases">
        <title>De Novo genome assembly of isolated myxobacteria.</title>
        <authorList>
            <person name="Stevens D.C."/>
        </authorList>
    </citation>
    <scope>NUCLEOTIDE SEQUENCE [LARGE SCALE GENOMIC DNA]</scope>
    <source>
        <strain evidence="15">SCPEA02</strain>
    </source>
</reference>
<dbReference type="Pfam" id="PF12860">
    <property type="entry name" value="PAS_7"/>
    <property type="match status" value="1"/>
</dbReference>
<dbReference type="Gene3D" id="1.10.287.130">
    <property type="match status" value="1"/>
</dbReference>
<dbReference type="Pfam" id="PF05231">
    <property type="entry name" value="MASE1"/>
    <property type="match status" value="1"/>
</dbReference>
<dbReference type="Pfam" id="PF02518">
    <property type="entry name" value="HATPase_c"/>
    <property type="match status" value="1"/>
</dbReference>
<feature type="transmembrane region" description="Helical" evidence="11">
    <location>
        <begin position="57"/>
        <end position="75"/>
    </location>
</feature>
<dbReference type="PROSITE" id="PS50109">
    <property type="entry name" value="HIS_KIN"/>
    <property type="match status" value="1"/>
</dbReference>
<dbReference type="CDD" id="cd00082">
    <property type="entry name" value="HisKA"/>
    <property type="match status" value="1"/>
</dbReference>
<keyword evidence="15" id="KW-1185">Reference proteome</keyword>
<evidence type="ECO:0000256" key="8">
    <source>
        <dbReference type="ARBA" id="ARBA00022777"/>
    </source>
</evidence>
<dbReference type="PANTHER" id="PTHR43047">
    <property type="entry name" value="TWO-COMPONENT HISTIDINE PROTEIN KINASE"/>
    <property type="match status" value="1"/>
</dbReference>
<evidence type="ECO:0000256" key="1">
    <source>
        <dbReference type="ARBA" id="ARBA00000085"/>
    </source>
</evidence>
<dbReference type="InterPro" id="IPR003594">
    <property type="entry name" value="HATPase_dom"/>
</dbReference>
<dbReference type="InterPro" id="IPR000014">
    <property type="entry name" value="PAS"/>
</dbReference>
<dbReference type="NCBIfam" id="TIGR00229">
    <property type="entry name" value="sensory_box"/>
    <property type="match status" value="1"/>
</dbReference>
<dbReference type="Gene3D" id="3.30.565.10">
    <property type="entry name" value="Histidine kinase-like ATPase, C-terminal domain"/>
    <property type="match status" value="1"/>
</dbReference>
<comment type="catalytic activity">
    <reaction evidence="1">
        <text>ATP + protein L-histidine = ADP + protein N-phospho-L-histidine.</text>
        <dbReference type="EC" id="2.7.13.3"/>
    </reaction>
</comment>
<dbReference type="EC" id="2.7.13.3" evidence="3"/>
<keyword evidence="6" id="KW-0808">Transferase</keyword>
<dbReference type="PROSITE" id="PS50112">
    <property type="entry name" value="PAS"/>
    <property type="match status" value="1"/>
</dbReference>
<dbReference type="Pfam" id="PF00512">
    <property type="entry name" value="HisKA"/>
    <property type="match status" value="1"/>
</dbReference>
<evidence type="ECO:0000256" key="2">
    <source>
        <dbReference type="ARBA" id="ARBA00004651"/>
    </source>
</evidence>
<evidence type="ECO:0000313" key="14">
    <source>
        <dbReference type="EMBL" id="QSQ26700.1"/>
    </source>
</evidence>
<feature type="domain" description="PAS" evidence="13">
    <location>
        <begin position="333"/>
        <end position="371"/>
    </location>
</feature>
<comment type="subcellular location">
    <subcellularLocation>
        <location evidence="2">Cell membrane</location>
        <topology evidence="2">Multi-pass membrane protein</topology>
    </subcellularLocation>
</comment>
<dbReference type="InterPro" id="IPR003661">
    <property type="entry name" value="HisK_dim/P_dom"/>
</dbReference>
<keyword evidence="4" id="KW-1003">Cell membrane</keyword>
<evidence type="ECO:0000256" key="7">
    <source>
        <dbReference type="ARBA" id="ARBA00022692"/>
    </source>
</evidence>
<dbReference type="InterPro" id="IPR035965">
    <property type="entry name" value="PAS-like_dom_sf"/>
</dbReference>
<dbReference type="Gene3D" id="3.30.450.20">
    <property type="entry name" value="PAS domain"/>
    <property type="match status" value="1"/>
</dbReference>
<dbReference type="SMART" id="SM00388">
    <property type="entry name" value="HisKA"/>
    <property type="match status" value="1"/>
</dbReference>
<evidence type="ECO:0000256" key="4">
    <source>
        <dbReference type="ARBA" id="ARBA00022475"/>
    </source>
</evidence>
<dbReference type="RefSeq" id="WP_206728243.1">
    <property type="nucleotide sequence ID" value="NZ_CP071090.1"/>
</dbReference>
<dbReference type="InterPro" id="IPR007895">
    <property type="entry name" value="MASE1"/>
</dbReference>